<evidence type="ECO:0000313" key="4">
    <source>
        <dbReference type="Proteomes" id="UP001184150"/>
    </source>
</evidence>
<feature type="transmembrane region" description="Helical" evidence="2">
    <location>
        <begin position="30"/>
        <end position="50"/>
    </location>
</feature>
<keyword evidence="2" id="KW-0472">Membrane</keyword>
<feature type="region of interest" description="Disordered" evidence="1">
    <location>
        <begin position="1"/>
        <end position="23"/>
    </location>
</feature>
<organism evidence="3 4">
    <name type="scientific">Novosphingobium capsulatum</name>
    <dbReference type="NCBI Taxonomy" id="13688"/>
    <lineage>
        <taxon>Bacteria</taxon>
        <taxon>Pseudomonadati</taxon>
        <taxon>Pseudomonadota</taxon>
        <taxon>Alphaproteobacteria</taxon>
        <taxon>Sphingomonadales</taxon>
        <taxon>Sphingomonadaceae</taxon>
        <taxon>Novosphingobium</taxon>
    </lineage>
</organism>
<dbReference type="EMBL" id="JAVDRD010000010">
    <property type="protein sequence ID" value="MDR6512608.1"/>
    <property type="molecule type" value="Genomic_DNA"/>
</dbReference>
<keyword evidence="4" id="KW-1185">Reference proteome</keyword>
<evidence type="ECO:0000256" key="1">
    <source>
        <dbReference type="SAM" id="MobiDB-lite"/>
    </source>
</evidence>
<gene>
    <name evidence="3" type="ORF">J2792_003493</name>
</gene>
<evidence type="ECO:0000256" key="2">
    <source>
        <dbReference type="SAM" id="Phobius"/>
    </source>
</evidence>
<proteinExistence type="predicted"/>
<name>A0ABU1MR22_9SPHN</name>
<keyword evidence="2" id="KW-0812">Transmembrane</keyword>
<accession>A0ABU1MR22</accession>
<protein>
    <submittedName>
        <fullName evidence="3">Uncharacterized protein</fullName>
    </submittedName>
</protein>
<reference evidence="3 4" key="1">
    <citation type="submission" date="2023-07" db="EMBL/GenBank/DDBJ databases">
        <title>Sorghum-associated microbial communities from plants grown in Nebraska, USA.</title>
        <authorList>
            <person name="Schachtman D."/>
        </authorList>
    </citation>
    <scope>NUCLEOTIDE SEQUENCE [LARGE SCALE GENOMIC DNA]</scope>
    <source>
        <strain evidence="3 4">DS1027</strain>
    </source>
</reference>
<dbReference type="Proteomes" id="UP001184150">
    <property type="component" value="Unassembled WGS sequence"/>
</dbReference>
<dbReference type="RefSeq" id="WP_309806105.1">
    <property type="nucleotide sequence ID" value="NZ_JAVDRD010000010.1"/>
</dbReference>
<keyword evidence="2" id="KW-1133">Transmembrane helix</keyword>
<comment type="caution">
    <text evidence="3">The sequence shown here is derived from an EMBL/GenBank/DDBJ whole genome shotgun (WGS) entry which is preliminary data.</text>
</comment>
<evidence type="ECO:0000313" key="3">
    <source>
        <dbReference type="EMBL" id="MDR6512608.1"/>
    </source>
</evidence>
<sequence>MVDDRTSSANATCHRAAAGSGHGATPARRLAAIWPAAALMLAGVAGLAWASVPPIQPGDQVVVIAPPGTRQMQTLAMVAGAQGALVAPGRFANIAIATSPRVDFPAALRREGAWFVFASPRLAGCLGAAKEETAL</sequence>